<keyword evidence="1" id="KW-0472">Membrane</keyword>
<evidence type="ECO:0000256" key="1">
    <source>
        <dbReference type="SAM" id="Phobius"/>
    </source>
</evidence>
<organism evidence="3 4">
    <name type="scientific">Candidatus Uhrbacteria bacterium CG10_big_fil_rev_8_21_14_0_10_48_11</name>
    <dbReference type="NCBI Taxonomy" id="1975037"/>
    <lineage>
        <taxon>Bacteria</taxon>
        <taxon>Candidatus Uhriibacteriota</taxon>
    </lineage>
</organism>
<dbReference type="Pfam" id="PF10648">
    <property type="entry name" value="Gmad2"/>
    <property type="match status" value="1"/>
</dbReference>
<evidence type="ECO:0000313" key="4">
    <source>
        <dbReference type="Proteomes" id="UP000231152"/>
    </source>
</evidence>
<feature type="transmembrane region" description="Helical" evidence="1">
    <location>
        <begin position="12"/>
        <end position="30"/>
    </location>
</feature>
<gene>
    <name evidence="3" type="ORF">COV04_01355</name>
</gene>
<feature type="domain" description="Bacterial spore germination immunoglobulin-like" evidence="2">
    <location>
        <begin position="62"/>
        <end position="149"/>
    </location>
</feature>
<dbReference type="InterPro" id="IPR018911">
    <property type="entry name" value="Gmad2_Ig-like_dom"/>
</dbReference>
<reference evidence="3 4" key="1">
    <citation type="submission" date="2017-09" db="EMBL/GenBank/DDBJ databases">
        <title>Depth-based differentiation of microbial function through sediment-hosted aquifers and enrichment of novel symbionts in the deep terrestrial subsurface.</title>
        <authorList>
            <person name="Probst A.J."/>
            <person name="Ladd B."/>
            <person name="Jarett J.K."/>
            <person name="Geller-Mcgrath D.E."/>
            <person name="Sieber C.M."/>
            <person name="Emerson J.B."/>
            <person name="Anantharaman K."/>
            <person name="Thomas B.C."/>
            <person name="Malmstrom R."/>
            <person name="Stieglmeier M."/>
            <person name="Klingl A."/>
            <person name="Woyke T."/>
            <person name="Ryan C.M."/>
            <person name="Banfield J.F."/>
        </authorList>
    </citation>
    <scope>NUCLEOTIDE SEQUENCE [LARGE SCALE GENOMIC DNA]</scope>
    <source>
        <strain evidence="3">CG10_big_fil_rev_8_21_14_0_10_48_11</strain>
    </source>
</reference>
<name>A0A2M8LFD8_9BACT</name>
<keyword evidence="1" id="KW-1133">Transmembrane helix</keyword>
<evidence type="ECO:0000313" key="3">
    <source>
        <dbReference type="EMBL" id="PJE76160.1"/>
    </source>
</evidence>
<dbReference type="EMBL" id="PFET01000005">
    <property type="protein sequence ID" value="PJE76160.1"/>
    <property type="molecule type" value="Genomic_DNA"/>
</dbReference>
<keyword evidence="1" id="KW-0812">Transmembrane</keyword>
<protein>
    <recommendedName>
        <fullName evidence="2">Bacterial spore germination immunoglobulin-like domain-containing protein</fullName>
    </recommendedName>
</protein>
<dbReference type="AlphaFoldDB" id="A0A2M8LFD8"/>
<sequence>MKKYSENICHQLLAFLITSAFIMVAFLYGLSVIPLPSVVSTAEPIKTPSVVSTSSDVTNSMVRLTAPQVNAVITNPLVISGEAKSNWFFEASFPIRLLSSNGTVIANGIAEAKGDWMTEAFVPFSATLHFVTPPTGTGMLVLQKDNPSGLAKFDDTLIVPVRFTPLAK</sequence>
<proteinExistence type="predicted"/>
<evidence type="ECO:0000259" key="2">
    <source>
        <dbReference type="Pfam" id="PF10648"/>
    </source>
</evidence>
<dbReference type="Proteomes" id="UP000231152">
    <property type="component" value="Unassembled WGS sequence"/>
</dbReference>
<accession>A0A2M8LFD8</accession>
<comment type="caution">
    <text evidence="3">The sequence shown here is derived from an EMBL/GenBank/DDBJ whole genome shotgun (WGS) entry which is preliminary data.</text>
</comment>